<evidence type="ECO:0000313" key="2">
    <source>
        <dbReference type="EMBL" id="EUB57212.1"/>
    </source>
</evidence>
<dbReference type="CTD" id="36343676"/>
<organism evidence="2 3">
    <name type="scientific">Echinococcus granulosus</name>
    <name type="common">Hydatid tapeworm</name>
    <dbReference type="NCBI Taxonomy" id="6210"/>
    <lineage>
        <taxon>Eukaryota</taxon>
        <taxon>Metazoa</taxon>
        <taxon>Spiralia</taxon>
        <taxon>Lophotrochozoa</taxon>
        <taxon>Platyhelminthes</taxon>
        <taxon>Cestoda</taxon>
        <taxon>Eucestoda</taxon>
        <taxon>Cyclophyllidea</taxon>
        <taxon>Taeniidae</taxon>
        <taxon>Echinococcus</taxon>
        <taxon>Echinococcus granulosus group</taxon>
    </lineage>
</organism>
<dbReference type="KEGG" id="egl:EGR_07961"/>
<sequence>MASEGNEGSDAMPCWSDRVGDETGNVEGAITPATTPRRGLWCPSRRPGCATSGRVSTIVGDGFGTLGALF</sequence>
<feature type="region of interest" description="Disordered" evidence="1">
    <location>
        <begin position="1"/>
        <end position="33"/>
    </location>
</feature>
<dbReference type="AlphaFoldDB" id="W6UGE2"/>
<evidence type="ECO:0000256" key="1">
    <source>
        <dbReference type="SAM" id="MobiDB-lite"/>
    </source>
</evidence>
<reference evidence="2 3" key="1">
    <citation type="journal article" date="2013" name="Nat. Genet.">
        <title>The genome of the hydatid tapeworm Echinococcus granulosus.</title>
        <authorList>
            <person name="Zheng H."/>
            <person name="Zhang W."/>
            <person name="Zhang L."/>
            <person name="Zhang Z."/>
            <person name="Li J."/>
            <person name="Lu G."/>
            <person name="Zhu Y."/>
            <person name="Wang Y."/>
            <person name="Huang Y."/>
            <person name="Liu J."/>
            <person name="Kang H."/>
            <person name="Chen J."/>
            <person name="Wang L."/>
            <person name="Chen A."/>
            <person name="Yu S."/>
            <person name="Gao Z."/>
            <person name="Jin L."/>
            <person name="Gu W."/>
            <person name="Wang Z."/>
            <person name="Zhao L."/>
            <person name="Shi B."/>
            <person name="Wen H."/>
            <person name="Lin R."/>
            <person name="Jones M.K."/>
            <person name="Brejova B."/>
            <person name="Vinar T."/>
            <person name="Zhao G."/>
            <person name="McManus D.P."/>
            <person name="Chen Z."/>
            <person name="Zhou Y."/>
            <person name="Wang S."/>
        </authorList>
    </citation>
    <scope>NUCLEOTIDE SEQUENCE [LARGE SCALE GENOMIC DNA]</scope>
</reference>
<protein>
    <submittedName>
        <fullName evidence="2">Uncharacterized protein</fullName>
    </submittedName>
</protein>
<dbReference type="GeneID" id="36343676"/>
<dbReference type="EMBL" id="APAU02000091">
    <property type="protein sequence ID" value="EUB57212.1"/>
    <property type="molecule type" value="Genomic_DNA"/>
</dbReference>
<keyword evidence="3" id="KW-1185">Reference proteome</keyword>
<dbReference type="RefSeq" id="XP_024348408.1">
    <property type="nucleotide sequence ID" value="XM_024497210.1"/>
</dbReference>
<accession>W6UGE2</accession>
<gene>
    <name evidence="2" type="ORF">EGR_07961</name>
</gene>
<dbReference type="Proteomes" id="UP000019149">
    <property type="component" value="Unassembled WGS sequence"/>
</dbReference>
<evidence type="ECO:0000313" key="3">
    <source>
        <dbReference type="Proteomes" id="UP000019149"/>
    </source>
</evidence>
<comment type="caution">
    <text evidence="2">The sequence shown here is derived from an EMBL/GenBank/DDBJ whole genome shotgun (WGS) entry which is preliminary data.</text>
</comment>
<name>W6UGE2_ECHGR</name>
<proteinExistence type="predicted"/>